<feature type="region of interest" description="Disordered" evidence="2">
    <location>
        <begin position="1"/>
        <end position="21"/>
    </location>
</feature>
<dbReference type="Proteomes" id="UP001500359">
    <property type="component" value="Unassembled WGS sequence"/>
</dbReference>
<sequence length="403" mass="44268">MLQDLEARKAQPDTSADYQASEPQRKFPWSLVFILLLLIGAGWYGYASYLQGVAQIKKDPSAAQNVAAAEKPAPTMPTDTNQTDHVEAIQSVPSQNQDAKSAANVEVTQNTRLSDADMAAAQLTEAQLTQNSIAPVAQSAQDETSQLTASTTKRDESELPQMVDTKAETPASNIAKAPMKVRSEASQELTGVVTASASEPNKQQFNVKSSSEAQTESDLRQQVQVALKRGDETTATELLTKLVQVSPENEKARKRLAAMLFSQGKRNQADTVLQQGIDLQPDNQELRLMQAKMHVQMKNPSKAHDLLVDYPVSAALSPDFVSYRAALAQQVERFSHAQQDYHELTLNQPANAKWWLGLAVAEERLGNNKEALTAYQNAKQLAQLSVEVDRFVEQRIHYLAGVN</sequence>
<keyword evidence="3" id="KW-1133">Transmembrane helix</keyword>
<evidence type="ECO:0000313" key="5">
    <source>
        <dbReference type="Proteomes" id="UP001500359"/>
    </source>
</evidence>
<evidence type="ECO:0000256" key="3">
    <source>
        <dbReference type="SAM" id="Phobius"/>
    </source>
</evidence>
<keyword evidence="5" id="KW-1185">Reference proteome</keyword>
<evidence type="ECO:0000313" key="4">
    <source>
        <dbReference type="EMBL" id="GAA0856536.1"/>
    </source>
</evidence>
<dbReference type="InterPro" id="IPR011990">
    <property type="entry name" value="TPR-like_helical_dom_sf"/>
</dbReference>
<dbReference type="EMBL" id="BAAAFD010000004">
    <property type="protein sequence ID" value="GAA0856536.1"/>
    <property type="molecule type" value="Genomic_DNA"/>
</dbReference>
<dbReference type="Gene3D" id="1.25.40.10">
    <property type="entry name" value="Tetratricopeptide repeat domain"/>
    <property type="match status" value="2"/>
</dbReference>
<keyword evidence="3" id="KW-0812">Transmembrane</keyword>
<feature type="repeat" description="TPR" evidence="1">
    <location>
        <begin position="250"/>
        <end position="283"/>
    </location>
</feature>
<evidence type="ECO:0000256" key="1">
    <source>
        <dbReference type="PROSITE-ProRule" id="PRU00339"/>
    </source>
</evidence>
<proteinExistence type="predicted"/>
<accession>A0ABP3WTK1</accession>
<keyword evidence="3" id="KW-0472">Membrane</keyword>
<keyword evidence="1" id="KW-0802">TPR repeat</keyword>
<feature type="compositionally biased region" description="Polar residues" evidence="2">
    <location>
        <begin position="184"/>
        <end position="218"/>
    </location>
</feature>
<reference evidence="5" key="1">
    <citation type="journal article" date="2019" name="Int. J. Syst. Evol. Microbiol.">
        <title>The Global Catalogue of Microorganisms (GCM) 10K type strain sequencing project: providing services to taxonomists for standard genome sequencing and annotation.</title>
        <authorList>
            <consortium name="The Broad Institute Genomics Platform"/>
            <consortium name="The Broad Institute Genome Sequencing Center for Infectious Disease"/>
            <person name="Wu L."/>
            <person name="Ma J."/>
        </authorList>
    </citation>
    <scope>NUCLEOTIDE SEQUENCE [LARGE SCALE GENOMIC DNA]</scope>
    <source>
        <strain evidence="5">JCM 15896</strain>
    </source>
</reference>
<feature type="compositionally biased region" description="Basic and acidic residues" evidence="2">
    <location>
        <begin position="1"/>
        <end position="11"/>
    </location>
</feature>
<protein>
    <submittedName>
        <fullName evidence="4">Tetratricopeptide repeat protein</fullName>
    </submittedName>
</protein>
<feature type="compositionally biased region" description="Polar residues" evidence="2">
    <location>
        <begin position="12"/>
        <end position="21"/>
    </location>
</feature>
<comment type="caution">
    <text evidence="4">The sequence shown here is derived from an EMBL/GenBank/DDBJ whole genome shotgun (WGS) entry which is preliminary data.</text>
</comment>
<dbReference type="SUPFAM" id="SSF48452">
    <property type="entry name" value="TPR-like"/>
    <property type="match status" value="1"/>
</dbReference>
<dbReference type="PROSITE" id="PS50005">
    <property type="entry name" value="TPR"/>
    <property type="match status" value="1"/>
</dbReference>
<feature type="region of interest" description="Disordered" evidence="2">
    <location>
        <begin position="135"/>
        <end position="218"/>
    </location>
</feature>
<dbReference type="InterPro" id="IPR019734">
    <property type="entry name" value="TPR_rpt"/>
</dbReference>
<evidence type="ECO:0000256" key="2">
    <source>
        <dbReference type="SAM" id="MobiDB-lite"/>
    </source>
</evidence>
<organism evidence="4 5">
    <name type="scientific">Aliiglaciecola litoralis</name>
    <dbReference type="NCBI Taxonomy" id="582857"/>
    <lineage>
        <taxon>Bacteria</taxon>
        <taxon>Pseudomonadati</taxon>
        <taxon>Pseudomonadota</taxon>
        <taxon>Gammaproteobacteria</taxon>
        <taxon>Alteromonadales</taxon>
        <taxon>Alteromonadaceae</taxon>
        <taxon>Aliiglaciecola</taxon>
    </lineage>
</organism>
<dbReference type="Pfam" id="PF14559">
    <property type="entry name" value="TPR_19"/>
    <property type="match status" value="1"/>
</dbReference>
<name>A0ABP3WTK1_9ALTE</name>
<feature type="compositionally biased region" description="Polar residues" evidence="2">
    <location>
        <begin position="138"/>
        <end position="151"/>
    </location>
</feature>
<gene>
    <name evidence="4" type="ORF">GCM10009114_18850</name>
</gene>
<feature type="transmembrane region" description="Helical" evidence="3">
    <location>
        <begin position="27"/>
        <end position="46"/>
    </location>
</feature>
<dbReference type="Pfam" id="PF13432">
    <property type="entry name" value="TPR_16"/>
    <property type="match status" value="1"/>
</dbReference>
<dbReference type="SMART" id="SM00028">
    <property type="entry name" value="TPR"/>
    <property type="match status" value="2"/>
</dbReference>